<keyword evidence="1" id="KW-0732">Signal</keyword>
<feature type="chain" id="PRO_5030918881" evidence="1">
    <location>
        <begin position="22"/>
        <end position="255"/>
    </location>
</feature>
<organism evidence="2">
    <name type="scientific">Percolomonas cosmopolitus</name>
    <dbReference type="NCBI Taxonomy" id="63605"/>
    <lineage>
        <taxon>Eukaryota</taxon>
        <taxon>Discoba</taxon>
        <taxon>Heterolobosea</taxon>
        <taxon>Tetramitia</taxon>
        <taxon>Eutetramitia</taxon>
        <taxon>Percolomonadidae</taxon>
        <taxon>Percolomonas</taxon>
    </lineage>
</organism>
<protein>
    <submittedName>
        <fullName evidence="2">Uncharacterized protein</fullName>
    </submittedName>
</protein>
<reference evidence="2" key="1">
    <citation type="submission" date="2021-01" db="EMBL/GenBank/DDBJ databases">
        <authorList>
            <person name="Corre E."/>
            <person name="Pelletier E."/>
            <person name="Niang G."/>
            <person name="Scheremetjew M."/>
            <person name="Finn R."/>
            <person name="Kale V."/>
            <person name="Holt S."/>
            <person name="Cochrane G."/>
            <person name="Meng A."/>
            <person name="Brown T."/>
            <person name="Cohen L."/>
        </authorList>
    </citation>
    <scope>NUCLEOTIDE SEQUENCE</scope>
    <source>
        <strain evidence="2">WS</strain>
    </source>
</reference>
<sequence length="255" mass="29386">MILVGFIGIVLLLFLFPRFHSFHEHTLSHSCQFIEITHYSHAETCEDSVTHNHSTSGDSSHRRTLVYALPSKCIQISASLPSTYMSLQCLPNPSRKIHAKRYRDAKCREIVSHFEFEEGRCHGRMKVRRLAHDPRRSRVKWNIREPENVGASRQNPQSAPIVLQHHLTENCSPSSLGSFFLFSQGKCQFFFGKYVRIEKFMHPSENDSSTAREYPMYAIRAFDTVEQCQRKAPPATKRKGRIFQSATCRNGLMIV</sequence>
<name>A0A7S1KM42_9EUKA</name>
<feature type="signal peptide" evidence="1">
    <location>
        <begin position="1"/>
        <end position="21"/>
    </location>
</feature>
<accession>A0A7S1KM42</accession>
<dbReference type="EMBL" id="HBGD01001825">
    <property type="protein sequence ID" value="CAD9078297.1"/>
    <property type="molecule type" value="Transcribed_RNA"/>
</dbReference>
<dbReference type="AlphaFoldDB" id="A0A7S1KM42"/>
<proteinExistence type="predicted"/>
<evidence type="ECO:0000256" key="1">
    <source>
        <dbReference type="SAM" id="SignalP"/>
    </source>
</evidence>
<evidence type="ECO:0000313" key="2">
    <source>
        <dbReference type="EMBL" id="CAD9078297.1"/>
    </source>
</evidence>
<gene>
    <name evidence="2" type="ORF">PCOS0759_LOCUS1529</name>
</gene>